<sequence>MDEQDRYRDQDPEDLYSIREEDAYARGDETESRGADEPPMRQEQGGQGYGHGPRGYQDEPGFGDEEYSSDIDGMHDEDELYGDQLDDLHDRDDETGEDR</sequence>
<gene>
    <name evidence="2" type="ORF">F8568_014305</name>
</gene>
<protein>
    <recommendedName>
        <fullName evidence="4">DUF5709 domain-containing protein</fullName>
    </recommendedName>
</protein>
<organism evidence="2 3">
    <name type="scientific">Actinomadura physcomitrii</name>
    <dbReference type="NCBI Taxonomy" id="2650748"/>
    <lineage>
        <taxon>Bacteria</taxon>
        <taxon>Bacillati</taxon>
        <taxon>Actinomycetota</taxon>
        <taxon>Actinomycetes</taxon>
        <taxon>Streptosporangiales</taxon>
        <taxon>Thermomonosporaceae</taxon>
        <taxon>Actinomadura</taxon>
    </lineage>
</organism>
<evidence type="ECO:0000256" key="1">
    <source>
        <dbReference type="SAM" id="MobiDB-lite"/>
    </source>
</evidence>
<dbReference type="EMBL" id="WBMS02000009">
    <property type="protein sequence ID" value="MWA01529.1"/>
    <property type="molecule type" value="Genomic_DNA"/>
</dbReference>
<accession>A0A6I4MFV9</accession>
<feature type="compositionally biased region" description="Basic and acidic residues" evidence="1">
    <location>
        <begin position="86"/>
        <end position="99"/>
    </location>
</feature>
<feature type="region of interest" description="Disordered" evidence="1">
    <location>
        <begin position="1"/>
        <end position="99"/>
    </location>
</feature>
<feature type="compositionally biased region" description="Acidic residues" evidence="1">
    <location>
        <begin position="61"/>
        <end position="85"/>
    </location>
</feature>
<dbReference type="Proteomes" id="UP000462055">
    <property type="component" value="Unassembled WGS sequence"/>
</dbReference>
<comment type="caution">
    <text evidence="2">The sequence shown here is derived from an EMBL/GenBank/DDBJ whole genome shotgun (WGS) entry which is preliminary data.</text>
</comment>
<name>A0A6I4MFV9_9ACTN</name>
<dbReference type="RefSeq" id="WP_151593997.1">
    <property type="nucleotide sequence ID" value="NZ_WBMS02000009.1"/>
</dbReference>
<evidence type="ECO:0000313" key="3">
    <source>
        <dbReference type="Proteomes" id="UP000462055"/>
    </source>
</evidence>
<reference evidence="2" key="1">
    <citation type="submission" date="2019-12" db="EMBL/GenBank/DDBJ databases">
        <title>Actinomadura physcomitrii sp. nov., a novel actinomycete isolated from moss [Physcomitrium sphaericum (Ludw) Fuernr].</title>
        <authorList>
            <person name="Zhuang X."/>
        </authorList>
    </citation>
    <scope>NUCLEOTIDE SEQUENCE [LARGE SCALE GENOMIC DNA]</scope>
    <source>
        <strain evidence="2">LD22</strain>
    </source>
</reference>
<evidence type="ECO:0000313" key="2">
    <source>
        <dbReference type="EMBL" id="MWA01529.1"/>
    </source>
</evidence>
<evidence type="ECO:0008006" key="4">
    <source>
        <dbReference type="Google" id="ProtNLM"/>
    </source>
</evidence>
<proteinExistence type="predicted"/>
<feature type="compositionally biased region" description="Basic and acidic residues" evidence="1">
    <location>
        <begin position="1"/>
        <end position="40"/>
    </location>
</feature>
<dbReference type="AlphaFoldDB" id="A0A6I4MFV9"/>
<keyword evidence="3" id="KW-1185">Reference proteome</keyword>